<feature type="domain" description="VWFA" evidence="1">
    <location>
        <begin position="5"/>
        <end position="101"/>
    </location>
</feature>
<dbReference type="GO" id="GO:0034472">
    <property type="term" value="P:snRNA 3'-end processing"/>
    <property type="evidence" value="ECO:0007669"/>
    <property type="project" value="TreeGrafter"/>
</dbReference>
<gene>
    <name evidence="2" type="ORF">M427DRAFT_167241</name>
</gene>
<dbReference type="SUPFAM" id="SSF53300">
    <property type="entry name" value="vWA-like"/>
    <property type="match status" value="1"/>
</dbReference>
<dbReference type="GO" id="GO:0032039">
    <property type="term" value="C:integrator complex"/>
    <property type="evidence" value="ECO:0007669"/>
    <property type="project" value="TreeGrafter"/>
</dbReference>
<sequence length="153" mass="16804">MTIFAFVVDNSAGMATPFDRAVSLLEASKSAVEAFLRLAENHGNLSPLDRFVLVSYDEGSQLKSSLLDSKDHLLARLKMLRPTAAFADADMALWTMFDHLNLLWTSRFATVGFVSIDARSGVRSTEDRAVRLVRLERATRAEGGLRGLSAGTR</sequence>
<name>A0A139AZN1_GONPJ</name>
<dbReference type="EMBL" id="KQ965731">
    <property type="protein sequence ID" value="KXS22202.1"/>
    <property type="molecule type" value="Genomic_DNA"/>
</dbReference>
<protein>
    <recommendedName>
        <fullName evidence="1">VWFA domain-containing protein</fullName>
    </recommendedName>
</protein>
<dbReference type="InterPro" id="IPR036465">
    <property type="entry name" value="vWFA_dom_sf"/>
</dbReference>
<dbReference type="AlphaFoldDB" id="A0A139AZN1"/>
<evidence type="ECO:0000313" key="2">
    <source>
        <dbReference type="EMBL" id="KXS22202.1"/>
    </source>
</evidence>
<dbReference type="STRING" id="1344416.A0A139AZN1"/>
<dbReference type="PANTHER" id="PTHR12957:SF2">
    <property type="entry name" value="INTEGRATOR COMPLEX SUBUNIT 6"/>
    <property type="match status" value="1"/>
</dbReference>
<proteinExistence type="predicted"/>
<evidence type="ECO:0000259" key="1">
    <source>
        <dbReference type="Pfam" id="PF13519"/>
    </source>
</evidence>
<dbReference type="Gene3D" id="3.40.50.410">
    <property type="entry name" value="von Willebrand factor, type A domain"/>
    <property type="match status" value="1"/>
</dbReference>
<evidence type="ECO:0000313" key="3">
    <source>
        <dbReference type="Proteomes" id="UP000070544"/>
    </source>
</evidence>
<keyword evidence="3" id="KW-1185">Reference proteome</keyword>
<dbReference type="InterPro" id="IPR051113">
    <property type="entry name" value="Integrator_subunit6"/>
</dbReference>
<organism evidence="2 3">
    <name type="scientific">Gonapodya prolifera (strain JEL478)</name>
    <name type="common">Monoblepharis prolifera</name>
    <dbReference type="NCBI Taxonomy" id="1344416"/>
    <lineage>
        <taxon>Eukaryota</taxon>
        <taxon>Fungi</taxon>
        <taxon>Fungi incertae sedis</taxon>
        <taxon>Chytridiomycota</taxon>
        <taxon>Chytridiomycota incertae sedis</taxon>
        <taxon>Monoblepharidomycetes</taxon>
        <taxon>Monoblepharidales</taxon>
        <taxon>Gonapodyaceae</taxon>
        <taxon>Gonapodya</taxon>
    </lineage>
</organism>
<dbReference type="Proteomes" id="UP000070544">
    <property type="component" value="Unassembled WGS sequence"/>
</dbReference>
<reference evidence="2 3" key="1">
    <citation type="journal article" date="2015" name="Genome Biol. Evol.">
        <title>Phylogenomic analyses indicate that early fungi evolved digesting cell walls of algal ancestors of land plants.</title>
        <authorList>
            <person name="Chang Y."/>
            <person name="Wang S."/>
            <person name="Sekimoto S."/>
            <person name="Aerts A.L."/>
            <person name="Choi C."/>
            <person name="Clum A."/>
            <person name="LaButti K.M."/>
            <person name="Lindquist E.A."/>
            <person name="Yee Ngan C."/>
            <person name="Ohm R.A."/>
            <person name="Salamov A.A."/>
            <person name="Grigoriev I.V."/>
            <person name="Spatafora J.W."/>
            <person name="Berbee M.L."/>
        </authorList>
    </citation>
    <scope>NUCLEOTIDE SEQUENCE [LARGE SCALE GENOMIC DNA]</scope>
    <source>
        <strain evidence="2 3">JEL478</strain>
    </source>
</reference>
<dbReference type="InterPro" id="IPR002035">
    <property type="entry name" value="VWF_A"/>
</dbReference>
<dbReference type="Pfam" id="PF13519">
    <property type="entry name" value="VWA_2"/>
    <property type="match status" value="1"/>
</dbReference>
<accession>A0A139AZN1</accession>
<dbReference type="PANTHER" id="PTHR12957">
    <property type="entry name" value="DEAD/H BOX POLYPEPTIDE 26/DICE1-RELATED"/>
    <property type="match status" value="1"/>
</dbReference>